<keyword evidence="12" id="KW-1185">Reference proteome</keyword>
<dbReference type="EC" id="6.1.1.11" evidence="1"/>
<dbReference type="InterPro" id="IPR010978">
    <property type="entry name" value="tRNA-bd_arm"/>
</dbReference>
<feature type="binding site" evidence="8">
    <location>
        <position position="303"/>
    </location>
    <ligand>
        <name>L-serine</name>
        <dbReference type="ChEBI" id="CHEBI:33384"/>
    </ligand>
</feature>
<dbReference type="InterPro" id="IPR033729">
    <property type="entry name" value="SerRS_core"/>
</dbReference>
<feature type="binding site" evidence="9">
    <location>
        <begin position="303"/>
        <end position="305"/>
    </location>
    <ligand>
        <name>ATP</name>
        <dbReference type="ChEBI" id="CHEBI:30616"/>
    </ligand>
</feature>
<dbReference type="PROSITE" id="PS50862">
    <property type="entry name" value="AA_TRNA_LIGASE_II"/>
    <property type="match status" value="1"/>
</dbReference>
<dbReference type="Gene3D" id="1.10.287.40">
    <property type="entry name" value="Serine-tRNA synthetase, tRNA binding domain"/>
    <property type="match status" value="1"/>
</dbReference>
<feature type="domain" description="Aminoacyl-transfer RNA synthetases class-II family profile" evidence="10">
    <location>
        <begin position="166"/>
        <end position="453"/>
    </location>
</feature>
<keyword evidence="5" id="KW-0648">Protein biosynthesis</keyword>
<dbReference type="CDD" id="cd00770">
    <property type="entry name" value="SerRS_core"/>
    <property type="match status" value="1"/>
</dbReference>
<feature type="non-terminal residue" evidence="11">
    <location>
        <position position="467"/>
    </location>
</feature>
<evidence type="ECO:0000256" key="9">
    <source>
        <dbReference type="PIRSR" id="PIRSR001529-2"/>
    </source>
</evidence>
<evidence type="ECO:0000313" key="11">
    <source>
        <dbReference type="EMBL" id="CAG8527627.1"/>
    </source>
</evidence>
<dbReference type="EMBL" id="CAJVPS010001174">
    <property type="protein sequence ID" value="CAG8527627.1"/>
    <property type="molecule type" value="Genomic_DNA"/>
</dbReference>
<dbReference type="Pfam" id="PF02403">
    <property type="entry name" value="Seryl_tRNA_N"/>
    <property type="match status" value="1"/>
</dbReference>
<dbReference type="GO" id="GO:0004828">
    <property type="term" value="F:serine-tRNA ligase activity"/>
    <property type="evidence" value="ECO:0007669"/>
    <property type="project" value="UniProtKB-EC"/>
</dbReference>
<evidence type="ECO:0000256" key="3">
    <source>
        <dbReference type="ARBA" id="ARBA00022741"/>
    </source>
</evidence>
<evidence type="ECO:0000259" key="10">
    <source>
        <dbReference type="PROSITE" id="PS50862"/>
    </source>
</evidence>
<evidence type="ECO:0000256" key="7">
    <source>
        <dbReference type="ARBA" id="ARBA00031113"/>
    </source>
</evidence>
<feature type="binding site" evidence="9">
    <location>
        <begin position="319"/>
        <end position="322"/>
    </location>
    <ligand>
        <name>ATP</name>
        <dbReference type="ChEBI" id="CHEBI:30616"/>
    </ligand>
</feature>
<feature type="binding site" evidence="8">
    <location>
        <position position="326"/>
    </location>
    <ligand>
        <name>L-serine</name>
        <dbReference type="ChEBI" id="CHEBI:33384"/>
    </ligand>
</feature>
<comment type="caution">
    <text evidence="11">The sequence shown here is derived from an EMBL/GenBank/DDBJ whole genome shotgun (WGS) entry which is preliminary data.</text>
</comment>
<dbReference type="PANTHER" id="PTHR11778">
    <property type="entry name" value="SERYL-TRNA SYNTHETASE"/>
    <property type="match status" value="1"/>
</dbReference>
<dbReference type="InterPro" id="IPR006195">
    <property type="entry name" value="aa-tRNA-synth_II"/>
</dbReference>
<keyword evidence="4 9" id="KW-0067">ATP-binding</keyword>
<dbReference type="InterPro" id="IPR015866">
    <property type="entry name" value="Ser-tRNA-synth_1_N"/>
</dbReference>
<sequence length="467" mass="52477">SSKRLTLATSQPFKFLCPHLNYKKFRDNATSIAQNIRNRNVKNVDVYRVAQLYNEFCDITTEMNSLRNKRNEIAKSIKNLSSPSSSSSNLSEERVSLQNQGRKLKELIYQKESRLVEIEQLLLQEAIHIPNDTHPDVPIGDESKARVLKQIGKQLTRESVNFPIKDHMTIANKHDLIDLESAANVTGTSWYYLRNAGALLELALIQYAIQKAIYKGFTPIITPDAIRTEFSHACGFNPRTQENAQNYFLSTSISDSASNHNLSSPRLMLSATAEIPLAGIYAGKILLESQLPIKMVGFGRAFRAESGARGADTRGIYRVHQFSKVELFALTRPEDGEIVFDEIIALQEEILNDLGLCFRLLDMPTEELGANAFRKYDIEAWMPGRDSWGEISSASNCTDYQSRRLNIRYRPVSTTGTSTEFVYTLNGTAVAVPRIIIAIMENFQTSDGKVIIPQVLRQWMGGLDTIG</sequence>
<feature type="binding site" evidence="8">
    <location>
        <position position="272"/>
    </location>
    <ligand>
        <name>L-serine</name>
        <dbReference type="ChEBI" id="CHEBI:33384"/>
    </ligand>
</feature>
<name>A0A9N9AEX0_9GLOM</name>
<dbReference type="Pfam" id="PF00587">
    <property type="entry name" value="tRNA-synt_2b"/>
    <property type="match status" value="1"/>
</dbReference>
<dbReference type="AlphaFoldDB" id="A0A9N9AEX0"/>
<evidence type="ECO:0000256" key="1">
    <source>
        <dbReference type="ARBA" id="ARBA00012840"/>
    </source>
</evidence>
<keyword evidence="6" id="KW-0030">Aminoacyl-tRNA synthetase</keyword>
<protein>
    <recommendedName>
        <fullName evidence="1">serine--tRNA ligase</fullName>
        <ecNumber evidence="1">6.1.1.11</ecNumber>
    </recommendedName>
    <alternativeName>
        <fullName evidence="7">Seryl-tRNA synthetase</fullName>
    </alternativeName>
</protein>
<dbReference type="InterPro" id="IPR002314">
    <property type="entry name" value="aa-tRNA-synt_IIb"/>
</dbReference>
<feature type="binding site" evidence="8">
    <location>
        <position position="426"/>
    </location>
    <ligand>
        <name>L-serine</name>
        <dbReference type="ChEBI" id="CHEBI:33384"/>
    </ligand>
</feature>
<dbReference type="GO" id="GO:0006434">
    <property type="term" value="P:seryl-tRNA aminoacylation"/>
    <property type="evidence" value="ECO:0007669"/>
    <property type="project" value="InterPro"/>
</dbReference>
<keyword evidence="3" id="KW-0547">Nucleotide-binding</keyword>
<proteinExistence type="predicted"/>
<evidence type="ECO:0000313" key="12">
    <source>
        <dbReference type="Proteomes" id="UP000789508"/>
    </source>
</evidence>
<evidence type="ECO:0000256" key="4">
    <source>
        <dbReference type="ARBA" id="ARBA00022840"/>
    </source>
</evidence>
<dbReference type="NCBIfam" id="TIGR00414">
    <property type="entry name" value="serS"/>
    <property type="match status" value="1"/>
</dbReference>
<evidence type="ECO:0000256" key="8">
    <source>
        <dbReference type="PIRSR" id="PIRSR001529-1"/>
    </source>
</evidence>
<accession>A0A9N9AEX0</accession>
<keyword evidence="2" id="KW-0436">Ligase</keyword>
<gene>
    <name evidence="11" type="ORF">ALEPTO_LOCUS4779</name>
</gene>
<dbReference type="OrthoDB" id="10264585at2759"/>
<dbReference type="Proteomes" id="UP000789508">
    <property type="component" value="Unassembled WGS sequence"/>
</dbReference>
<feature type="site" description="Important for serine binding" evidence="8">
    <location>
        <position position="428"/>
    </location>
</feature>
<evidence type="ECO:0000256" key="2">
    <source>
        <dbReference type="ARBA" id="ARBA00022598"/>
    </source>
</evidence>
<dbReference type="InterPro" id="IPR042103">
    <property type="entry name" value="SerRS_1_N_sf"/>
</dbReference>
<dbReference type="InterPro" id="IPR002317">
    <property type="entry name" value="Ser-tRNA-ligase_type_1"/>
</dbReference>
<dbReference type="Gene3D" id="3.30.930.10">
    <property type="entry name" value="Bira Bifunctional Protein, Domain 2"/>
    <property type="match status" value="1"/>
</dbReference>
<dbReference type="PIRSF" id="PIRSF001529">
    <property type="entry name" value="Ser-tRNA-synth_IIa"/>
    <property type="match status" value="1"/>
</dbReference>
<organism evidence="11 12">
    <name type="scientific">Ambispora leptoticha</name>
    <dbReference type="NCBI Taxonomy" id="144679"/>
    <lineage>
        <taxon>Eukaryota</taxon>
        <taxon>Fungi</taxon>
        <taxon>Fungi incertae sedis</taxon>
        <taxon>Mucoromycota</taxon>
        <taxon>Glomeromycotina</taxon>
        <taxon>Glomeromycetes</taxon>
        <taxon>Archaeosporales</taxon>
        <taxon>Ambisporaceae</taxon>
        <taxon>Ambispora</taxon>
    </lineage>
</organism>
<dbReference type="GO" id="GO:0005524">
    <property type="term" value="F:ATP binding"/>
    <property type="evidence" value="ECO:0007669"/>
    <property type="project" value="UniProtKB-KW"/>
</dbReference>
<evidence type="ECO:0000256" key="5">
    <source>
        <dbReference type="ARBA" id="ARBA00022917"/>
    </source>
</evidence>
<dbReference type="PRINTS" id="PR00981">
    <property type="entry name" value="TRNASYNTHSER"/>
</dbReference>
<dbReference type="InterPro" id="IPR045864">
    <property type="entry name" value="aa-tRNA-synth_II/BPL/LPL"/>
</dbReference>
<evidence type="ECO:0000256" key="6">
    <source>
        <dbReference type="ARBA" id="ARBA00023146"/>
    </source>
</evidence>
<reference evidence="11" key="1">
    <citation type="submission" date="2021-06" db="EMBL/GenBank/DDBJ databases">
        <authorList>
            <person name="Kallberg Y."/>
            <person name="Tangrot J."/>
            <person name="Rosling A."/>
        </authorList>
    </citation>
    <scope>NUCLEOTIDE SEQUENCE</scope>
    <source>
        <strain evidence="11">FL130A</strain>
    </source>
</reference>
<feature type="binding site" evidence="9">
    <location>
        <begin position="390"/>
        <end position="393"/>
    </location>
    <ligand>
        <name>ATP</name>
        <dbReference type="ChEBI" id="CHEBI:30616"/>
    </ligand>
</feature>
<dbReference type="SUPFAM" id="SSF46589">
    <property type="entry name" value="tRNA-binding arm"/>
    <property type="match status" value="1"/>
</dbReference>
<dbReference type="SUPFAM" id="SSF55681">
    <property type="entry name" value="Class II aaRS and biotin synthetases"/>
    <property type="match status" value="1"/>
</dbReference>